<dbReference type="EMBL" id="KZ819323">
    <property type="protein sequence ID" value="PWN22561.1"/>
    <property type="molecule type" value="Genomic_DNA"/>
</dbReference>
<evidence type="ECO:0008006" key="7">
    <source>
        <dbReference type="Google" id="ProtNLM"/>
    </source>
</evidence>
<dbReference type="Gene3D" id="3.40.50.150">
    <property type="entry name" value="Vaccinia Virus protein VP39"/>
    <property type="match status" value="1"/>
</dbReference>
<dbReference type="AlphaFoldDB" id="A0A316UDY4"/>
<organism evidence="5 6">
    <name type="scientific">Pseudomicrostroma glucosiphilum</name>
    <dbReference type="NCBI Taxonomy" id="1684307"/>
    <lineage>
        <taxon>Eukaryota</taxon>
        <taxon>Fungi</taxon>
        <taxon>Dikarya</taxon>
        <taxon>Basidiomycota</taxon>
        <taxon>Ustilaginomycotina</taxon>
        <taxon>Exobasidiomycetes</taxon>
        <taxon>Microstromatales</taxon>
        <taxon>Microstromatales incertae sedis</taxon>
        <taxon>Pseudomicrostroma</taxon>
    </lineage>
</organism>
<feature type="compositionally biased region" description="Basic and acidic residues" evidence="4">
    <location>
        <begin position="25"/>
        <end position="47"/>
    </location>
</feature>
<gene>
    <name evidence="5" type="ORF">BCV69DRAFT_236707</name>
</gene>
<dbReference type="Pfam" id="PF11968">
    <property type="entry name" value="Bmt2"/>
    <property type="match status" value="1"/>
</dbReference>
<dbReference type="GeneID" id="37011664"/>
<dbReference type="SUPFAM" id="SSF53335">
    <property type="entry name" value="S-adenosyl-L-methionine-dependent methyltransferases"/>
    <property type="match status" value="1"/>
</dbReference>
<protein>
    <recommendedName>
        <fullName evidence="7">25S rRNA adenine-N(1) methyltransferase</fullName>
    </recommendedName>
</protein>
<dbReference type="RefSeq" id="XP_025349721.1">
    <property type="nucleotide sequence ID" value="XM_025489930.1"/>
</dbReference>
<proteinExistence type="inferred from homology"/>
<evidence type="ECO:0000256" key="4">
    <source>
        <dbReference type="SAM" id="MobiDB-lite"/>
    </source>
</evidence>
<keyword evidence="1" id="KW-0489">Methyltransferase</keyword>
<evidence type="ECO:0000256" key="1">
    <source>
        <dbReference type="ARBA" id="ARBA00022603"/>
    </source>
</evidence>
<dbReference type="CDD" id="cd02440">
    <property type="entry name" value="AdoMet_MTases"/>
    <property type="match status" value="1"/>
</dbReference>
<keyword evidence="2" id="KW-0808">Transferase</keyword>
<evidence type="ECO:0000313" key="6">
    <source>
        <dbReference type="Proteomes" id="UP000245942"/>
    </source>
</evidence>
<dbReference type="Proteomes" id="UP000245942">
    <property type="component" value="Unassembled WGS sequence"/>
</dbReference>
<dbReference type="STRING" id="1684307.A0A316UDY4"/>
<dbReference type="GO" id="GO:0005730">
    <property type="term" value="C:nucleolus"/>
    <property type="evidence" value="ECO:0007669"/>
    <property type="project" value="TreeGrafter"/>
</dbReference>
<evidence type="ECO:0000256" key="3">
    <source>
        <dbReference type="ARBA" id="ARBA00022691"/>
    </source>
</evidence>
<name>A0A316UDY4_9BASI</name>
<dbReference type="OrthoDB" id="5954793at2759"/>
<feature type="compositionally biased region" description="Low complexity" evidence="4">
    <location>
        <begin position="58"/>
        <end position="68"/>
    </location>
</feature>
<dbReference type="PANTHER" id="PTHR21008:SF1">
    <property type="entry name" value="25S RRNA (ADENINE(2142)-N(1))-METHYLTRANSFERASE"/>
    <property type="match status" value="1"/>
</dbReference>
<keyword evidence="3" id="KW-0949">S-adenosyl-L-methionine</keyword>
<feature type="non-terminal residue" evidence="5">
    <location>
        <position position="328"/>
    </location>
</feature>
<sequence>KRTKLIRPRGKRGGAKNRKPSAKSATERAQKTGELVKKVEKRLKAATEDVVGEEDSESPSPEAEAPTAHSLQISHFHALLKELNQPYITTERRLAIEAEIDSFGGLEAYQDASLIGADKTKGGESGKWCAAALREIVKENKHEDKIRLLDVGALGGTAYTAFEKWIDVTSIDLNPRGENVQQYDFFDFPVPKDEEDKFDVVCLSLVLNFVGDLNERGELLLHAHSYLSSAGGYLYLVLPLPCVANSRYLDHTRLEEILDSTGWEVVKNGDSRKLTRWLLKSKPAAAAGDKKGKNLKAKSQDHPYWDGQVWKKEEIRVSATANNFCIKV</sequence>
<dbReference type="PANTHER" id="PTHR21008">
    <property type="entry name" value="S-ADENOSYLMETHIONINE SENSOR UPSTREAM OF MTORC1-RELATED"/>
    <property type="match status" value="1"/>
</dbReference>
<evidence type="ECO:0000313" key="5">
    <source>
        <dbReference type="EMBL" id="PWN22561.1"/>
    </source>
</evidence>
<dbReference type="InterPro" id="IPR029063">
    <property type="entry name" value="SAM-dependent_MTases_sf"/>
</dbReference>
<evidence type="ECO:0000256" key="2">
    <source>
        <dbReference type="ARBA" id="ARBA00022679"/>
    </source>
</evidence>
<feature type="compositionally biased region" description="Basic residues" evidence="4">
    <location>
        <begin position="1"/>
        <end position="21"/>
    </location>
</feature>
<dbReference type="GO" id="GO:0016433">
    <property type="term" value="F:rRNA (adenine) methyltransferase activity"/>
    <property type="evidence" value="ECO:0007669"/>
    <property type="project" value="TreeGrafter"/>
</dbReference>
<feature type="non-terminal residue" evidence="5">
    <location>
        <position position="1"/>
    </location>
</feature>
<dbReference type="InterPro" id="IPR021867">
    <property type="entry name" value="Bmt2/SAMTOR"/>
</dbReference>
<dbReference type="HAMAP" id="MF_03044">
    <property type="entry name" value="BMT2"/>
    <property type="match status" value="1"/>
</dbReference>
<keyword evidence="6" id="KW-1185">Reference proteome</keyword>
<accession>A0A316UDY4</accession>
<reference evidence="5 6" key="1">
    <citation type="journal article" date="2018" name="Mol. Biol. Evol.">
        <title>Broad Genomic Sampling Reveals a Smut Pathogenic Ancestry of the Fungal Clade Ustilaginomycotina.</title>
        <authorList>
            <person name="Kijpornyongpan T."/>
            <person name="Mondo S.J."/>
            <person name="Barry K."/>
            <person name="Sandor L."/>
            <person name="Lee J."/>
            <person name="Lipzen A."/>
            <person name="Pangilinan J."/>
            <person name="LaButti K."/>
            <person name="Hainaut M."/>
            <person name="Henrissat B."/>
            <person name="Grigoriev I.V."/>
            <person name="Spatafora J.W."/>
            <person name="Aime M.C."/>
        </authorList>
    </citation>
    <scope>NUCLEOTIDE SEQUENCE [LARGE SCALE GENOMIC DNA]</scope>
    <source>
        <strain evidence="5 6">MCA 4718</strain>
    </source>
</reference>
<feature type="region of interest" description="Disordered" evidence="4">
    <location>
        <begin position="1"/>
        <end position="69"/>
    </location>
</feature>